<dbReference type="Proteomes" id="UP000321175">
    <property type="component" value="Unassembled WGS sequence"/>
</dbReference>
<evidence type="ECO:0000313" key="3">
    <source>
        <dbReference type="Proteomes" id="UP000321175"/>
    </source>
</evidence>
<proteinExistence type="predicted"/>
<feature type="region of interest" description="Disordered" evidence="1">
    <location>
        <begin position="29"/>
        <end position="54"/>
    </location>
</feature>
<gene>
    <name evidence="2" type="ORF">EMU01_28750</name>
</gene>
<organism evidence="2 3">
    <name type="scientific">Enterococcus mundtii</name>
    <dbReference type="NCBI Taxonomy" id="53346"/>
    <lineage>
        <taxon>Bacteria</taxon>
        <taxon>Bacillati</taxon>
        <taxon>Bacillota</taxon>
        <taxon>Bacilli</taxon>
        <taxon>Lactobacillales</taxon>
        <taxon>Enterococcaceae</taxon>
        <taxon>Enterococcus</taxon>
    </lineage>
</organism>
<evidence type="ECO:0000313" key="2">
    <source>
        <dbReference type="EMBL" id="GEL81731.1"/>
    </source>
</evidence>
<keyword evidence="3" id="KW-1185">Reference proteome</keyword>
<evidence type="ECO:0000256" key="1">
    <source>
        <dbReference type="SAM" id="MobiDB-lite"/>
    </source>
</evidence>
<sequence length="54" mass="6428">MIKLEKANMVYRVQKDSDFHKELLAKDFKEVTENSDEAKENNKEDKENKGKKQK</sequence>
<name>A0ABQ0VGE9_ENTMU</name>
<dbReference type="RefSeq" id="WP_157811368.1">
    <property type="nucleotide sequence ID" value="NZ_BJWA01000034.1"/>
</dbReference>
<protein>
    <submittedName>
        <fullName evidence="2">Uncharacterized protein</fullName>
    </submittedName>
</protein>
<dbReference type="GeneID" id="61001242"/>
<comment type="caution">
    <text evidence="2">The sequence shown here is derived from an EMBL/GenBank/DDBJ whole genome shotgun (WGS) entry which is preliminary data.</text>
</comment>
<reference evidence="2 3" key="1">
    <citation type="submission" date="2019-07" db="EMBL/GenBank/DDBJ databases">
        <title>Whole genome shotgun sequence of Enterococcus mundtii NBRC 100490.</title>
        <authorList>
            <person name="Hosoyama A."/>
            <person name="Uohara A."/>
            <person name="Ohji S."/>
            <person name="Ichikawa N."/>
        </authorList>
    </citation>
    <scope>NUCLEOTIDE SEQUENCE [LARGE SCALE GENOMIC DNA]</scope>
    <source>
        <strain evidence="2 3">NBRC 100490</strain>
    </source>
</reference>
<dbReference type="EMBL" id="BJWA01000034">
    <property type="protein sequence ID" value="GEL81731.1"/>
    <property type="molecule type" value="Genomic_DNA"/>
</dbReference>
<accession>A0ABQ0VGE9</accession>